<feature type="binding site" evidence="2">
    <location>
        <position position="145"/>
    </location>
    <ligand>
        <name>Mn(2+)</name>
        <dbReference type="ChEBI" id="CHEBI:29035"/>
        <label>2</label>
    </ligand>
</feature>
<comment type="cofactor">
    <cofactor evidence="2">
        <name>Mn(2+)</name>
        <dbReference type="ChEBI" id="CHEBI:29035"/>
    </cofactor>
    <text evidence="2">The Mn(2+) ion enhances activity.</text>
</comment>
<sequence>MNKNFLSLPDFTNNDSVFKAIITLRRMLHAMPETGFHEWKTMEFLINLLKETKGSITFMSQETAQNLRTLIPKIDKPHKFLGTDVTVTGFKITFNLDPENKKTKKHLAVRSDIDGLAIPESSDPKHVPARYGFNAVNGAMHACGHDGHMAIALMSALWVNANLALLYKSDLSAISFIFQPAEEGCRGALAVIDSGFLQDIDFIYCYHLGLGVPSGYIVPCPSDFLASCKFTLEVLGKKSHAGHPELGINALKVTASFIEKALNLLDLKKGLYVNISNLHCEGACNVIPDHCSLDGEIRVLDEKNLDHLYFQIEKIIANESNAVPGSSYQLLKKGVGLGIRQDTALCKKVEHAAHKLKLNVMPHFKFNASEDASQLIRHLQKQGKQGCYFMIGSDIAAPHHNSSFDFDEKSLINGFNVIKELILSELP</sequence>
<dbReference type="OrthoDB" id="9777385at2"/>
<dbReference type="SUPFAM" id="SSF55031">
    <property type="entry name" value="Bacterial exopeptidase dimerisation domain"/>
    <property type="match status" value="1"/>
</dbReference>
<accession>E8LMB0</accession>
<keyword evidence="1 4" id="KW-0378">Hydrolase</keyword>
<dbReference type="RefSeq" id="WP_009144048.1">
    <property type="nucleotide sequence ID" value="NZ_GL831058.1"/>
</dbReference>
<gene>
    <name evidence="4" type="ORF">HMPREF9444_01895</name>
</gene>
<proteinExistence type="predicted"/>
<feature type="binding site" evidence="2">
    <location>
        <position position="207"/>
    </location>
    <ligand>
        <name>Mn(2+)</name>
        <dbReference type="ChEBI" id="CHEBI:29035"/>
        <label>2</label>
    </ligand>
</feature>
<evidence type="ECO:0000313" key="5">
    <source>
        <dbReference type="Proteomes" id="UP000018458"/>
    </source>
</evidence>
<organism evidence="4 5">
    <name type="scientific">Succinatimonas hippei (strain DSM 22608 / JCM 16073 / KCTC 15190 / YIT 12066)</name>
    <dbReference type="NCBI Taxonomy" id="762983"/>
    <lineage>
        <taxon>Bacteria</taxon>
        <taxon>Pseudomonadati</taxon>
        <taxon>Pseudomonadota</taxon>
        <taxon>Gammaproteobacteria</taxon>
        <taxon>Aeromonadales</taxon>
        <taxon>Succinivibrionaceae</taxon>
        <taxon>Succinatimonas</taxon>
    </lineage>
</organism>
<keyword evidence="2" id="KW-0479">Metal-binding</keyword>
<dbReference type="Proteomes" id="UP000018458">
    <property type="component" value="Unassembled WGS sequence"/>
</dbReference>
<keyword evidence="5" id="KW-1185">Reference proteome</keyword>
<dbReference type="HOGENOM" id="CLU_023257_0_1_6"/>
<dbReference type="InterPro" id="IPR036264">
    <property type="entry name" value="Bact_exopeptidase_dim_dom"/>
</dbReference>
<dbReference type="InterPro" id="IPR052030">
    <property type="entry name" value="Peptidase_M20/M20A_hydrolases"/>
</dbReference>
<dbReference type="Pfam" id="PF01546">
    <property type="entry name" value="Peptidase_M20"/>
    <property type="match status" value="1"/>
</dbReference>
<dbReference type="InterPro" id="IPR017439">
    <property type="entry name" value="Amidohydrolase"/>
</dbReference>
<dbReference type="STRING" id="762983.HMPREF9444_01895"/>
<dbReference type="PANTHER" id="PTHR30575:SF3">
    <property type="entry name" value="PEPTIDASE M20 DIMERISATION DOMAIN-CONTAINING PROTEIN"/>
    <property type="match status" value="1"/>
</dbReference>
<keyword evidence="2" id="KW-0464">Manganese</keyword>
<comment type="caution">
    <text evidence="4">The sequence shown here is derived from an EMBL/GenBank/DDBJ whole genome shotgun (WGS) entry which is preliminary data.</text>
</comment>
<evidence type="ECO:0000256" key="2">
    <source>
        <dbReference type="PIRSR" id="PIRSR005962-1"/>
    </source>
</evidence>
<protein>
    <submittedName>
        <fullName evidence="4">Amidohydrolase</fullName>
    </submittedName>
</protein>
<dbReference type="GO" id="GO:0005737">
    <property type="term" value="C:cytoplasm"/>
    <property type="evidence" value="ECO:0007669"/>
    <property type="project" value="TreeGrafter"/>
</dbReference>
<evidence type="ECO:0000313" key="4">
    <source>
        <dbReference type="EMBL" id="EFY06382.1"/>
    </source>
</evidence>
<dbReference type="PANTHER" id="PTHR30575">
    <property type="entry name" value="PEPTIDASE M20"/>
    <property type="match status" value="1"/>
</dbReference>
<dbReference type="EMBL" id="AEVO01000131">
    <property type="protein sequence ID" value="EFY06382.1"/>
    <property type="molecule type" value="Genomic_DNA"/>
</dbReference>
<feature type="binding site" evidence="2">
    <location>
        <position position="183"/>
    </location>
    <ligand>
        <name>Mn(2+)</name>
        <dbReference type="ChEBI" id="CHEBI:29035"/>
        <label>2</label>
    </ligand>
</feature>
<name>E8LMB0_SUCHY</name>
<dbReference type="PIRSF" id="PIRSF005962">
    <property type="entry name" value="Pept_M20D_amidohydro"/>
    <property type="match status" value="1"/>
</dbReference>
<dbReference type="InterPro" id="IPR002933">
    <property type="entry name" value="Peptidase_M20"/>
</dbReference>
<reference evidence="4 5" key="1">
    <citation type="submission" date="2011-01" db="EMBL/GenBank/DDBJ databases">
        <authorList>
            <person name="Weinstock G."/>
            <person name="Sodergren E."/>
            <person name="Clifton S."/>
            <person name="Fulton L."/>
            <person name="Fulton B."/>
            <person name="Courtney L."/>
            <person name="Fronick C."/>
            <person name="Harrison M."/>
            <person name="Strong C."/>
            <person name="Farmer C."/>
            <person name="Delahaunty K."/>
            <person name="Markovic C."/>
            <person name="Hall O."/>
            <person name="Minx P."/>
            <person name="Tomlinson C."/>
            <person name="Mitreva M."/>
            <person name="Hou S."/>
            <person name="Chen J."/>
            <person name="Wollam A."/>
            <person name="Pepin K.H."/>
            <person name="Johnson M."/>
            <person name="Bhonagiri V."/>
            <person name="Zhang X."/>
            <person name="Suruliraj S."/>
            <person name="Warren W."/>
            <person name="Chinwalla A."/>
            <person name="Mardis E.R."/>
            <person name="Wilson R.K."/>
        </authorList>
    </citation>
    <scope>NUCLEOTIDE SEQUENCE [LARGE SCALE GENOMIC DNA]</scope>
    <source>
        <strain evidence="5">DSM 22608 / JCM 16073 / KCTC 15190 / YIT 12066</strain>
    </source>
</reference>
<dbReference type="GO" id="GO:0071713">
    <property type="term" value="F:para-aminobenzoyl-glutamate hydrolase activity"/>
    <property type="evidence" value="ECO:0007669"/>
    <property type="project" value="TreeGrafter"/>
</dbReference>
<dbReference type="NCBIfam" id="TIGR01891">
    <property type="entry name" value="amidohydrolases"/>
    <property type="match status" value="1"/>
</dbReference>
<dbReference type="GO" id="GO:0046657">
    <property type="term" value="P:folic acid catabolic process"/>
    <property type="evidence" value="ECO:0007669"/>
    <property type="project" value="TreeGrafter"/>
</dbReference>
<feature type="binding site" evidence="2">
    <location>
        <position position="400"/>
    </location>
    <ligand>
        <name>Mn(2+)</name>
        <dbReference type="ChEBI" id="CHEBI:29035"/>
        <label>2</label>
    </ligand>
</feature>
<feature type="binding site" evidence="2">
    <location>
        <position position="143"/>
    </location>
    <ligand>
        <name>Mn(2+)</name>
        <dbReference type="ChEBI" id="CHEBI:29035"/>
        <label>2</label>
    </ligand>
</feature>
<dbReference type="GO" id="GO:0046872">
    <property type="term" value="F:metal ion binding"/>
    <property type="evidence" value="ECO:0007669"/>
    <property type="project" value="UniProtKB-KW"/>
</dbReference>
<dbReference type="AlphaFoldDB" id="E8LMB0"/>
<dbReference type="eggNOG" id="COG1473">
    <property type="taxonomic scope" value="Bacteria"/>
</dbReference>
<dbReference type="Gene3D" id="3.40.630.10">
    <property type="entry name" value="Zn peptidases"/>
    <property type="match status" value="2"/>
</dbReference>
<dbReference type="GO" id="GO:0016805">
    <property type="term" value="F:dipeptidase activity"/>
    <property type="evidence" value="ECO:0007669"/>
    <property type="project" value="TreeGrafter"/>
</dbReference>
<evidence type="ECO:0000259" key="3">
    <source>
        <dbReference type="Pfam" id="PF07687"/>
    </source>
</evidence>
<dbReference type="SUPFAM" id="SSF53187">
    <property type="entry name" value="Zn-dependent exopeptidases"/>
    <property type="match status" value="1"/>
</dbReference>
<feature type="domain" description="Peptidase M20 dimerisation" evidence="3">
    <location>
        <begin position="228"/>
        <end position="320"/>
    </location>
</feature>
<dbReference type="Pfam" id="PF07687">
    <property type="entry name" value="M20_dimer"/>
    <property type="match status" value="1"/>
</dbReference>
<evidence type="ECO:0000256" key="1">
    <source>
        <dbReference type="ARBA" id="ARBA00022801"/>
    </source>
</evidence>
<dbReference type="InterPro" id="IPR011650">
    <property type="entry name" value="Peptidase_M20_dimer"/>
</dbReference>